<gene>
    <name evidence="6" type="ORF">H4Q32_008335</name>
</gene>
<keyword evidence="7" id="KW-1185">Reference proteome</keyword>
<accession>A0ABQ8MCX5</accession>
<evidence type="ECO:0000256" key="2">
    <source>
        <dbReference type="ARBA" id="ARBA00022737"/>
    </source>
</evidence>
<dbReference type="Pfam" id="PF00023">
    <property type="entry name" value="Ank"/>
    <property type="match status" value="1"/>
</dbReference>
<evidence type="ECO:0000313" key="7">
    <source>
        <dbReference type="Proteomes" id="UP000830375"/>
    </source>
</evidence>
<sequence>MGVQAHISGSLKMALVHDEMSIWSKPWDHRFHLYGGQVCNTLMTGCWDDRTPLHDAALQGRLLPMRRLLSQGYNVGIATLDGITPLHEACVGGHFTCAKLLLEHGADANAVTLDGATPLFSACCSGNPALVSLILMYSSVHHPAHLQSSPLHEAAKRACVELLLSNGVNVDMEVPSIGTPLYCACESKATECVQILLTSGADVQCGRGLDTPLHAATRVGGAKEVELLLEHGADRTSKNSEGKKPLELTTDQSIKNLLQTTGKYKQDLKTVHALCLSCADVSVAQRLRERIWHSYDADAKKTVCVCVCTRSRGIRGSVNSAHAMNISSGECVGGFALRSELGLQ</sequence>
<dbReference type="Proteomes" id="UP000830375">
    <property type="component" value="Unassembled WGS sequence"/>
</dbReference>
<feature type="repeat" description="ANK" evidence="5">
    <location>
        <begin position="48"/>
        <end position="80"/>
    </location>
</feature>
<comment type="caution">
    <text evidence="6">The sequence shown here is derived from an EMBL/GenBank/DDBJ whole genome shotgun (WGS) entry which is preliminary data.</text>
</comment>
<keyword evidence="3" id="KW-0833">Ubl conjugation pathway</keyword>
<feature type="repeat" description="ANK" evidence="5">
    <location>
        <begin position="81"/>
        <end position="113"/>
    </location>
</feature>
<dbReference type="PANTHER" id="PTHR24136:SF14">
    <property type="entry name" value="ANKYRIN REPEAT AND SOCS BOX PROTEIN 11"/>
    <property type="match status" value="1"/>
</dbReference>
<dbReference type="PANTHER" id="PTHR24136">
    <property type="entry name" value="SOWAH (DROSOPHILA) HOMOLOG"/>
    <property type="match status" value="1"/>
</dbReference>
<dbReference type="Pfam" id="PF12796">
    <property type="entry name" value="Ank_2"/>
    <property type="match status" value="2"/>
</dbReference>
<dbReference type="InterPro" id="IPR036770">
    <property type="entry name" value="Ankyrin_rpt-contain_sf"/>
</dbReference>
<comment type="similarity">
    <text evidence="1">Belongs to the ankyrin SOCS box (ASB) family.</text>
</comment>
<dbReference type="SUPFAM" id="SSF48403">
    <property type="entry name" value="Ankyrin repeat"/>
    <property type="match status" value="1"/>
</dbReference>
<dbReference type="Gene3D" id="1.25.40.20">
    <property type="entry name" value="Ankyrin repeat-containing domain"/>
    <property type="match status" value="1"/>
</dbReference>
<dbReference type="PROSITE" id="PS50088">
    <property type="entry name" value="ANK_REPEAT"/>
    <property type="match status" value="3"/>
</dbReference>
<dbReference type="SMART" id="SM00248">
    <property type="entry name" value="ANK"/>
    <property type="match status" value="6"/>
</dbReference>
<proteinExistence type="inferred from homology"/>
<keyword evidence="2" id="KW-0677">Repeat</keyword>
<feature type="repeat" description="ANK" evidence="5">
    <location>
        <begin position="208"/>
        <end position="240"/>
    </location>
</feature>
<protein>
    <submittedName>
        <fullName evidence="6">Ankyrin repeat and SOCS box protein 5</fullName>
    </submittedName>
</protein>
<evidence type="ECO:0000256" key="4">
    <source>
        <dbReference type="ARBA" id="ARBA00023043"/>
    </source>
</evidence>
<dbReference type="PROSITE" id="PS50297">
    <property type="entry name" value="ANK_REP_REGION"/>
    <property type="match status" value="3"/>
</dbReference>
<evidence type="ECO:0000256" key="3">
    <source>
        <dbReference type="ARBA" id="ARBA00022786"/>
    </source>
</evidence>
<name>A0ABQ8MCX5_LABRO</name>
<dbReference type="PRINTS" id="PR01415">
    <property type="entry name" value="ANKYRIN"/>
</dbReference>
<evidence type="ECO:0000256" key="1">
    <source>
        <dbReference type="ARBA" id="ARBA00005949"/>
    </source>
</evidence>
<keyword evidence="4 5" id="KW-0040">ANK repeat</keyword>
<organism evidence="6 7">
    <name type="scientific">Labeo rohita</name>
    <name type="common">Indian major carp</name>
    <name type="synonym">Cyprinus rohita</name>
    <dbReference type="NCBI Taxonomy" id="84645"/>
    <lineage>
        <taxon>Eukaryota</taxon>
        <taxon>Metazoa</taxon>
        <taxon>Chordata</taxon>
        <taxon>Craniata</taxon>
        <taxon>Vertebrata</taxon>
        <taxon>Euteleostomi</taxon>
        <taxon>Actinopterygii</taxon>
        <taxon>Neopterygii</taxon>
        <taxon>Teleostei</taxon>
        <taxon>Ostariophysi</taxon>
        <taxon>Cypriniformes</taxon>
        <taxon>Cyprinidae</taxon>
        <taxon>Labeoninae</taxon>
        <taxon>Labeonini</taxon>
        <taxon>Labeo</taxon>
    </lineage>
</organism>
<dbReference type="InterPro" id="IPR002110">
    <property type="entry name" value="Ankyrin_rpt"/>
</dbReference>
<evidence type="ECO:0000313" key="6">
    <source>
        <dbReference type="EMBL" id="KAI2660698.1"/>
    </source>
</evidence>
<dbReference type="InterPro" id="IPR051573">
    <property type="entry name" value="Ankyrin-SOCS_box_domain"/>
</dbReference>
<reference evidence="6 7" key="1">
    <citation type="submission" date="2022-01" db="EMBL/GenBank/DDBJ databases">
        <title>A high-quality chromosome-level genome assembly of rohu carp, Labeo rohita.</title>
        <authorList>
            <person name="Arick M.A. II"/>
            <person name="Hsu C.-Y."/>
            <person name="Magbanua Z."/>
            <person name="Pechanova O."/>
            <person name="Grover C."/>
            <person name="Miller E."/>
            <person name="Thrash A."/>
            <person name="Ezzel L."/>
            <person name="Alam S."/>
            <person name="Benzie J."/>
            <person name="Hamilton M."/>
            <person name="Karsi A."/>
            <person name="Lawrence M.L."/>
            <person name="Peterson D.G."/>
        </authorList>
    </citation>
    <scope>NUCLEOTIDE SEQUENCE [LARGE SCALE GENOMIC DNA]</scope>
    <source>
        <strain evidence="7">BAU-BD-2019</strain>
        <tissue evidence="6">Blood</tissue>
    </source>
</reference>
<dbReference type="EMBL" id="JACTAM010000009">
    <property type="protein sequence ID" value="KAI2660698.1"/>
    <property type="molecule type" value="Genomic_DNA"/>
</dbReference>
<evidence type="ECO:0000256" key="5">
    <source>
        <dbReference type="PROSITE-ProRule" id="PRU00023"/>
    </source>
</evidence>